<feature type="domain" description="AB hydrolase-1" evidence="1">
    <location>
        <begin position="29"/>
        <end position="236"/>
    </location>
</feature>
<dbReference type="KEGG" id="ter:Tery_1561"/>
<dbReference type="RefSeq" id="WP_011611217.1">
    <property type="nucleotide sequence ID" value="NC_008312.1"/>
</dbReference>
<dbReference type="SUPFAM" id="SSF53474">
    <property type="entry name" value="alpha/beta-Hydrolases"/>
    <property type="match status" value="1"/>
</dbReference>
<dbReference type="Gene3D" id="3.40.50.1820">
    <property type="entry name" value="alpha/beta hydrolase"/>
    <property type="match status" value="1"/>
</dbReference>
<dbReference type="EMBL" id="CP000393">
    <property type="protein sequence ID" value="ABG50841.1"/>
    <property type="molecule type" value="Genomic_DNA"/>
</dbReference>
<dbReference type="AlphaFoldDB" id="Q115I3"/>
<dbReference type="ESTHER" id="triei-q115i3">
    <property type="family name" value="6_AlphaBeta_hydrolase"/>
</dbReference>
<accession>Q115I3</accession>
<proteinExistence type="predicted"/>
<dbReference type="PANTHER" id="PTHR46438">
    <property type="entry name" value="ALPHA/BETA-HYDROLASES SUPERFAMILY PROTEIN"/>
    <property type="match status" value="1"/>
</dbReference>
<gene>
    <name evidence="2" type="ordered locus">Tery_1561</name>
</gene>
<dbReference type="InterPro" id="IPR029058">
    <property type="entry name" value="AB_hydrolase_fold"/>
</dbReference>
<dbReference type="PANTHER" id="PTHR46438:SF2">
    <property type="entry name" value="ALPHA_BETA-HYDROLASES SUPERFAMILY PROTEIN"/>
    <property type="match status" value="1"/>
</dbReference>
<dbReference type="eggNOG" id="COG0596">
    <property type="taxonomic scope" value="Bacteria"/>
</dbReference>
<sequence>MTKFYIWKGNRCTYELYPQKEDVTTRASLLLIHPVGVGLSKYFWHRFCSLWQSENLPNSIYNPDLLGCGESYMPSVAYYPVDWAEQLQYFLETIVQKPVILVVQGALFPVAISLVKLQQKSSLISGLILSGPPPLELMQKAGSPIQKKLIWNLFNSPVGNAFYGYARRRKFLESFSKKQLFANANKVDKEWLDTLEKGAKNPQSKYAVFSFLAGFWRQDFSQAISEINQPTLVLVGSQASTISKTDTIETPEQRINTYLKYLPQAKGNQISGRNVLPYESTAEFVKAVSEFLLTIN</sequence>
<protein>
    <recommendedName>
        <fullName evidence="1">AB hydrolase-1 domain-containing protein</fullName>
    </recommendedName>
</protein>
<organism evidence="2">
    <name type="scientific">Trichodesmium erythraeum (strain IMS101)</name>
    <dbReference type="NCBI Taxonomy" id="203124"/>
    <lineage>
        <taxon>Bacteria</taxon>
        <taxon>Bacillati</taxon>
        <taxon>Cyanobacteriota</taxon>
        <taxon>Cyanophyceae</taxon>
        <taxon>Oscillatoriophycideae</taxon>
        <taxon>Oscillatoriales</taxon>
        <taxon>Microcoleaceae</taxon>
        <taxon>Trichodesmium</taxon>
    </lineage>
</organism>
<evidence type="ECO:0000313" key="2">
    <source>
        <dbReference type="EMBL" id="ABG50841.1"/>
    </source>
</evidence>
<dbReference type="InterPro" id="IPR000073">
    <property type="entry name" value="AB_hydrolase_1"/>
</dbReference>
<evidence type="ECO:0000259" key="1">
    <source>
        <dbReference type="Pfam" id="PF12697"/>
    </source>
</evidence>
<reference evidence="2" key="1">
    <citation type="submission" date="2006-06" db="EMBL/GenBank/DDBJ databases">
        <title>Complete sequence of Trichodesmium erythraeum IMS101.</title>
        <authorList>
            <consortium name="US DOE Joint Genome Institute"/>
            <person name="Copeland A."/>
            <person name="Lucas S."/>
            <person name="Lapidus A."/>
            <person name="Barry K."/>
            <person name="Detter J.C."/>
            <person name="Glavina del Rio T."/>
            <person name="Hammon N."/>
            <person name="Israni S."/>
            <person name="Dalin E."/>
            <person name="Tice H."/>
            <person name="Pitluck S."/>
            <person name="Kiss H."/>
            <person name="Munk A.C."/>
            <person name="Brettin T."/>
            <person name="Bruce D."/>
            <person name="Han C."/>
            <person name="Tapia R."/>
            <person name="Gilna P."/>
            <person name="Schmutz J."/>
            <person name="Larimer F."/>
            <person name="Land M."/>
            <person name="Hauser L."/>
            <person name="Kyrpides N."/>
            <person name="Kim E."/>
            <person name="Richardson P."/>
        </authorList>
    </citation>
    <scope>NUCLEOTIDE SEQUENCE [LARGE SCALE GENOMIC DNA]</scope>
    <source>
        <strain evidence="2">IMS101</strain>
    </source>
</reference>
<dbReference type="Pfam" id="PF12697">
    <property type="entry name" value="Abhydrolase_6"/>
    <property type="match status" value="1"/>
</dbReference>
<dbReference type="HOGENOM" id="CLU_081870_0_0_3"/>
<dbReference type="OrthoDB" id="505769at2"/>
<name>Q115I3_TRIEI</name>
<dbReference type="STRING" id="203124.Tery_1561"/>